<protein>
    <submittedName>
        <fullName evidence="10">Uncharacterized protein</fullName>
    </submittedName>
</protein>
<evidence type="ECO:0000313" key="11">
    <source>
        <dbReference type="Proteomes" id="UP001209878"/>
    </source>
</evidence>
<evidence type="ECO:0000259" key="7">
    <source>
        <dbReference type="PROSITE" id="PS50002"/>
    </source>
</evidence>
<reference evidence="10" key="1">
    <citation type="journal article" date="2023" name="Mol. Biol. Evol.">
        <title>Third-Generation Sequencing Reveals the Adaptive Role of the Epigenome in Three Deep-Sea Polychaetes.</title>
        <authorList>
            <person name="Perez M."/>
            <person name="Aroh O."/>
            <person name="Sun Y."/>
            <person name="Lan Y."/>
            <person name="Juniper S.K."/>
            <person name="Young C.R."/>
            <person name="Angers B."/>
            <person name="Qian P.Y."/>
        </authorList>
    </citation>
    <scope>NUCLEOTIDE SEQUENCE</scope>
    <source>
        <strain evidence="10">R07B-5</strain>
    </source>
</reference>
<dbReference type="InterPro" id="IPR035892">
    <property type="entry name" value="C2_domain_sf"/>
</dbReference>
<comment type="caution">
    <text evidence="10">The sequence shown here is derived from an EMBL/GenBank/DDBJ whole genome shotgun (WGS) entry which is preliminary data.</text>
</comment>
<dbReference type="SMART" id="SM00233">
    <property type="entry name" value="PH"/>
    <property type="match status" value="1"/>
</dbReference>
<dbReference type="Gene3D" id="3.30.505.10">
    <property type="entry name" value="SH2 domain"/>
    <property type="match status" value="1"/>
</dbReference>
<dbReference type="InterPro" id="IPR035652">
    <property type="entry name" value="RasGAP_SH3"/>
</dbReference>
<dbReference type="Proteomes" id="UP001209878">
    <property type="component" value="Unassembled WGS sequence"/>
</dbReference>
<dbReference type="PROSITE" id="PS50002">
    <property type="entry name" value="SH3"/>
    <property type="match status" value="1"/>
</dbReference>
<proteinExistence type="predicted"/>
<dbReference type="InterPro" id="IPR000980">
    <property type="entry name" value="SH2"/>
</dbReference>
<dbReference type="InterPro" id="IPR011993">
    <property type="entry name" value="PH-like_dom_sf"/>
</dbReference>
<dbReference type="Gene3D" id="2.30.29.30">
    <property type="entry name" value="Pleckstrin-homology domain (PH domain)/Phosphotyrosine-binding domain (PTB)"/>
    <property type="match status" value="1"/>
</dbReference>
<feature type="domain" description="PH" evidence="8">
    <location>
        <begin position="221"/>
        <end position="323"/>
    </location>
</feature>
<keyword evidence="1 4" id="KW-0728">SH3 domain</keyword>
<dbReference type="SUPFAM" id="SSF50044">
    <property type="entry name" value="SH3-domain"/>
    <property type="match status" value="1"/>
</dbReference>
<dbReference type="Gene3D" id="2.60.40.150">
    <property type="entry name" value="C2 domain"/>
    <property type="match status" value="1"/>
</dbReference>
<dbReference type="Gene3D" id="2.30.30.40">
    <property type="entry name" value="SH3 Domains"/>
    <property type="match status" value="1"/>
</dbReference>
<dbReference type="SUPFAM" id="SSF55550">
    <property type="entry name" value="SH2 domain"/>
    <property type="match status" value="1"/>
</dbReference>
<dbReference type="SMART" id="SM00252">
    <property type="entry name" value="SH2"/>
    <property type="match status" value="1"/>
</dbReference>
<keyword evidence="11" id="KW-1185">Reference proteome</keyword>
<dbReference type="EMBL" id="JAODUO010000421">
    <property type="protein sequence ID" value="KAK2180889.1"/>
    <property type="molecule type" value="Genomic_DNA"/>
</dbReference>
<organism evidence="10 11">
    <name type="scientific">Ridgeia piscesae</name>
    <name type="common">Tubeworm</name>
    <dbReference type="NCBI Taxonomy" id="27915"/>
    <lineage>
        <taxon>Eukaryota</taxon>
        <taxon>Metazoa</taxon>
        <taxon>Spiralia</taxon>
        <taxon>Lophotrochozoa</taxon>
        <taxon>Annelida</taxon>
        <taxon>Polychaeta</taxon>
        <taxon>Sedentaria</taxon>
        <taxon>Canalipalpata</taxon>
        <taxon>Sabellida</taxon>
        <taxon>Siboglinidae</taxon>
        <taxon>Ridgeia</taxon>
    </lineage>
</organism>
<accession>A0AAD9L048</accession>
<feature type="domain" description="C2" evidence="9">
    <location>
        <begin position="323"/>
        <end position="437"/>
    </location>
</feature>
<dbReference type="SUPFAM" id="SSF49562">
    <property type="entry name" value="C2 domain (Calcium/lipid-binding domain, CaLB)"/>
    <property type="match status" value="1"/>
</dbReference>
<dbReference type="InterPro" id="IPR000008">
    <property type="entry name" value="C2_dom"/>
</dbReference>
<dbReference type="PROSITE" id="PS50003">
    <property type="entry name" value="PH_DOMAIN"/>
    <property type="match status" value="1"/>
</dbReference>
<dbReference type="CDD" id="cd11788">
    <property type="entry name" value="SH3_RasGAP"/>
    <property type="match status" value="1"/>
</dbReference>
<dbReference type="PROSITE" id="PS50004">
    <property type="entry name" value="C2"/>
    <property type="match status" value="1"/>
</dbReference>
<dbReference type="CDD" id="cd13260">
    <property type="entry name" value="PH_RASA1"/>
    <property type="match status" value="1"/>
</dbReference>
<evidence type="ECO:0000256" key="5">
    <source>
        <dbReference type="SAM" id="MobiDB-lite"/>
    </source>
</evidence>
<dbReference type="PANTHER" id="PTHR10194">
    <property type="entry name" value="RAS GTPASE-ACTIVATING PROTEINS"/>
    <property type="match status" value="1"/>
</dbReference>
<dbReference type="PANTHER" id="PTHR10194:SF146">
    <property type="entry name" value="RAS GTPASE-ACTIVATING PROTEIN 1"/>
    <property type="match status" value="1"/>
</dbReference>
<dbReference type="InterPro" id="IPR001849">
    <property type="entry name" value="PH_domain"/>
</dbReference>
<feature type="domain" description="SH3" evidence="7">
    <location>
        <begin position="21"/>
        <end position="83"/>
    </location>
</feature>
<gene>
    <name evidence="10" type="ORF">NP493_422g02005</name>
</gene>
<evidence type="ECO:0000313" key="10">
    <source>
        <dbReference type="EMBL" id="KAK2180889.1"/>
    </source>
</evidence>
<keyword evidence="2 3" id="KW-0727">SH2 domain</keyword>
<dbReference type="InterPro" id="IPR001452">
    <property type="entry name" value="SH3_domain"/>
</dbReference>
<feature type="domain" description="SH2" evidence="6">
    <location>
        <begin position="93"/>
        <end position="181"/>
    </location>
</feature>
<dbReference type="Pfam" id="PF00018">
    <property type="entry name" value="SH3_1"/>
    <property type="match status" value="1"/>
</dbReference>
<evidence type="ECO:0000259" key="8">
    <source>
        <dbReference type="PROSITE" id="PS50003"/>
    </source>
</evidence>
<dbReference type="InterPro" id="IPR036028">
    <property type="entry name" value="SH3-like_dom_sf"/>
</dbReference>
<feature type="region of interest" description="Disordered" evidence="5">
    <location>
        <begin position="606"/>
        <end position="656"/>
    </location>
</feature>
<evidence type="ECO:0000259" key="9">
    <source>
        <dbReference type="PROSITE" id="PS50004"/>
    </source>
</evidence>
<dbReference type="PROSITE" id="PS50001">
    <property type="entry name" value="SH2"/>
    <property type="match status" value="1"/>
</dbReference>
<dbReference type="Pfam" id="PF00168">
    <property type="entry name" value="C2"/>
    <property type="match status" value="1"/>
</dbReference>
<dbReference type="SMART" id="SM00326">
    <property type="entry name" value="SH3"/>
    <property type="match status" value="1"/>
</dbReference>
<evidence type="ECO:0000256" key="4">
    <source>
        <dbReference type="PROSITE-ProRule" id="PRU00192"/>
    </source>
</evidence>
<dbReference type="SMART" id="SM00239">
    <property type="entry name" value="C2"/>
    <property type="match status" value="1"/>
</dbReference>
<evidence type="ECO:0000256" key="1">
    <source>
        <dbReference type="ARBA" id="ARBA00022443"/>
    </source>
</evidence>
<evidence type="ECO:0000259" key="6">
    <source>
        <dbReference type="PROSITE" id="PS50001"/>
    </source>
</evidence>
<evidence type="ECO:0000256" key="2">
    <source>
        <dbReference type="ARBA" id="ARBA00022999"/>
    </source>
</evidence>
<dbReference type="Pfam" id="PF00169">
    <property type="entry name" value="PH"/>
    <property type="match status" value="1"/>
</dbReference>
<sequence>MAGPPLPLTRDRIWRSVVPVYDKRKVISILPYSQIPETDELSFEKGEIFVVHNDMGDGWLWVTSQSTALSGIINQELVVEQNGNADPVEANDWFHPDITKKEAGEKLWRAGPESWLVRPSDSNKEDYTLFFYCNCQIQRFKIQKQGRQYYMGGRFFDSIVEIIERYKKEEIVENHTLGKGVLRPRSSALTEDSNGNRNGRDIYATMRQSSGSNFFLNRKDTIIIKGYLNKKSQRTKKWKYMYFVLNGTEQQLYYFDNQKRSKPKGLIDLSYSSLYPVHDSFFGRPNCFQLILRALNQVSVYYICADNSDQAQEWTQALKPYCTNNKPKKVKSMLPSFTELRSLHLKVYDAHKLSCKHAPHPYCIVSLNDVKVCRTQVKETPDPLWDEEFMLDDIPADIESFTISIYNKGKRSKDTEVVNLKVYLSDLQVGETVDEWQNMYPANVSPRVEAAGSLRVRSRYQHEVIMPLKEYTSLKERKRHAVSGTQAYDKPSTTLRDEHMHKRARLQTGSISSGSFLGFSPVPSPEIVQDHNRESMLEEILKLLRKQRVLPNVVNSVNNRPCAPGGSVSTCAVDGTGQAIVPPVGFPNKESEHLPGSPYQWTYAGGPTPGGIPETFLRSKAGDPAGSPEPNPFSPGHRTFRKSRNQTKTRDVTQFS</sequence>
<dbReference type="SUPFAM" id="SSF50729">
    <property type="entry name" value="PH domain-like"/>
    <property type="match status" value="1"/>
</dbReference>
<dbReference type="AlphaFoldDB" id="A0AAD9L048"/>
<feature type="compositionally biased region" description="Basic residues" evidence="5">
    <location>
        <begin position="638"/>
        <end position="647"/>
    </location>
</feature>
<dbReference type="InterPro" id="IPR036860">
    <property type="entry name" value="SH2_dom_sf"/>
</dbReference>
<name>A0AAD9L048_RIDPI</name>
<dbReference type="Pfam" id="PF00017">
    <property type="entry name" value="SH2"/>
    <property type="match status" value="1"/>
</dbReference>
<evidence type="ECO:0000256" key="3">
    <source>
        <dbReference type="PROSITE-ProRule" id="PRU00191"/>
    </source>
</evidence>
<dbReference type="InterPro" id="IPR039360">
    <property type="entry name" value="Ras_GTPase"/>
</dbReference>